<keyword evidence="4" id="KW-1185">Reference proteome</keyword>
<evidence type="ECO:0000256" key="2">
    <source>
        <dbReference type="SAM" id="MobiDB-lite"/>
    </source>
</evidence>
<feature type="coiled-coil region" evidence="1">
    <location>
        <begin position="151"/>
        <end position="178"/>
    </location>
</feature>
<dbReference type="Proteomes" id="UP000596660">
    <property type="component" value="Unplaced"/>
</dbReference>
<accession>A0A803L0V1</accession>
<keyword evidence="1" id="KW-0175">Coiled coil</keyword>
<dbReference type="EnsemblPlants" id="AUR62005489-RA">
    <property type="protein sequence ID" value="AUR62005489-RA:cds"/>
    <property type="gene ID" value="AUR62005489"/>
</dbReference>
<evidence type="ECO:0000313" key="4">
    <source>
        <dbReference type="Proteomes" id="UP000596660"/>
    </source>
</evidence>
<evidence type="ECO:0000313" key="3">
    <source>
        <dbReference type="EnsemblPlants" id="AUR62005489-RA:cds"/>
    </source>
</evidence>
<reference evidence="3" key="2">
    <citation type="submission" date="2021-03" db="UniProtKB">
        <authorList>
            <consortium name="EnsemblPlants"/>
        </authorList>
    </citation>
    <scope>IDENTIFICATION</scope>
</reference>
<feature type="region of interest" description="Disordered" evidence="2">
    <location>
        <begin position="1"/>
        <end position="42"/>
    </location>
</feature>
<dbReference type="Gramene" id="AUR62005489-RA">
    <property type="protein sequence ID" value="AUR62005489-RA:cds"/>
    <property type="gene ID" value="AUR62005489"/>
</dbReference>
<feature type="compositionally biased region" description="Low complexity" evidence="2">
    <location>
        <begin position="1"/>
        <end position="19"/>
    </location>
</feature>
<evidence type="ECO:0000256" key="1">
    <source>
        <dbReference type="SAM" id="Coils"/>
    </source>
</evidence>
<dbReference type="AlphaFoldDB" id="A0A803L0V1"/>
<proteinExistence type="predicted"/>
<sequence>MNQETQSSLSQLDSNNNNDEFLGSTSQQPKKKRQGPFRGPSRALKYKKLRSIQPGKLKVNIPPTLGAVMSERANQLVAECADWVKEICPLNVTKRSDMREEILDRLYARIKGVDNLTLAEAYEKVLAHRSGYARGLGKGHPVSSKDGKIGRAELEQYVEQLQNENNMMRAELEASKKKQED</sequence>
<organism evidence="3 4">
    <name type="scientific">Chenopodium quinoa</name>
    <name type="common">Quinoa</name>
    <dbReference type="NCBI Taxonomy" id="63459"/>
    <lineage>
        <taxon>Eukaryota</taxon>
        <taxon>Viridiplantae</taxon>
        <taxon>Streptophyta</taxon>
        <taxon>Embryophyta</taxon>
        <taxon>Tracheophyta</taxon>
        <taxon>Spermatophyta</taxon>
        <taxon>Magnoliopsida</taxon>
        <taxon>eudicotyledons</taxon>
        <taxon>Gunneridae</taxon>
        <taxon>Pentapetalae</taxon>
        <taxon>Caryophyllales</taxon>
        <taxon>Chenopodiaceae</taxon>
        <taxon>Chenopodioideae</taxon>
        <taxon>Atripliceae</taxon>
        <taxon>Chenopodium</taxon>
    </lineage>
</organism>
<reference evidence="3" key="1">
    <citation type="journal article" date="2017" name="Nature">
        <title>The genome of Chenopodium quinoa.</title>
        <authorList>
            <person name="Jarvis D.E."/>
            <person name="Ho Y.S."/>
            <person name="Lightfoot D.J."/>
            <person name="Schmoeckel S.M."/>
            <person name="Li B."/>
            <person name="Borm T.J.A."/>
            <person name="Ohyanagi H."/>
            <person name="Mineta K."/>
            <person name="Michell C.T."/>
            <person name="Saber N."/>
            <person name="Kharbatia N.M."/>
            <person name="Rupper R.R."/>
            <person name="Sharp A.R."/>
            <person name="Dally N."/>
            <person name="Boughton B.A."/>
            <person name="Woo Y.H."/>
            <person name="Gao G."/>
            <person name="Schijlen E.G.W.M."/>
            <person name="Guo X."/>
            <person name="Momin A.A."/>
            <person name="Negrao S."/>
            <person name="Al-Babili S."/>
            <person name="Gehring C."/>
            <person name="Roessner U."/>
            <person name="Jung C."/>
            <person name="Murphy K."/>
            <person name="Arold S.T."/>
            <person name="Gojobori T."/>
            <person name="van der Linden C.G."/>
            <person name="van Loo E.N."/>
            <person name="Jellen E.N."/>
            <person name="Maughan P.J."/>
            <person name="Tester M."/>
        </authorList>
    </citation>
    <scope>NUCLEOTIDE SEQUENCE [LARGE SCALE GENOMIC DNA]</scope>
    <source>
        <strain evidence="3">cv. PI 614886</strain>
    </source>
</reference>
<protein>
    <submittedName>
        <fullName evidence="3">Uncharacterized protein</fullName>
    </submittedName>
</protein>
<name>A0A803L0V1_CHEQI</name>